<organism evidence="14 15">
    <name type="scientific">Saezia sanguinis</name>
    <dbReference type="NCBI Taxonomy" id="1965230"/>
    <lineage>
        <taxon>Bacteria</taxon>
        <taxon>Pseudomonadati</taxon>
        <taxon>Pseudomonadota</taxon>
        <taxon>Betaproteobacteria</taxon>
        <taxon>Burkholderiales</taxon>
        <taxon>Saeziaceae</taxon>
        <taxon>Saezia</taxon>
    </lineage>
</organism>
<protein>
    <recommendedName>
        <fullName evidence="4">Type-4 uracil-DNA glycosylase</fullName>
        <ecNumber evidence="3">3.2.2.27</ecNumber>
    </recommendedName>
</protein>
<dbReference type="InterPro" id="IPR051536">
    <property type="entry name" value="UDG_Type-4/5"/>
</dbReference>
<evidence type="ECO:0000256" key="9">
    <source>
        <dbReference type="ARBA" id="ARBA00023004"/>
    </source>
</evidence>
<keyword evidence="10" id="KW-0411">Iron-sulfur</keyword>
<keyword evidence="7" id="KW-0227">DNA damage</keyword>
<feature type="region of interest" description="Disordered" evidence="12">
    <location>
        <begin position="23"/>
        <end position="102"/>
    </location>
</feature>
<proteinExistence type="inferred from homology"/>
<keyword evidence="6" id="KW-0479">Metal-binding</keyword>
<evidence type="ECO:0000256" key="8">
    <source>
        <dbReference type="ARBA" id="ARBA00022801"/>
    </source>
</evidence>
<dbReference type="NCBIfam" id="TIGR00758">
    <property type="entry name" value="UDG_fam4"/>
    <property type="match status" value="1"/>
</dbReference>
<evidence type="ECO:0000256" key="11">
    <source>
        <dbReference type="ARBA" id="ARBA00023204"/>
    </source>
</evidence>
<evidence type="ECO:0000256" key="7">
    <source>
        <dbReference type="ARBA" id="ARBA00022763"/>
    </source>
</evidence>
<dbReference type="PANTHER" id="PTHR33693">
    <property type="entry name" value="TYPE-5 URACIL-DNA GLYCOSYLASE"/>
    <property type="match status" value="1"/>
</dbReference>
<comment type="caution">
    <text evidence="14">The sequence shown here is derived from an EMBL/GenBank/DDBJ whole genome shotgun (WGS) entry which is preliminary data.</text>
</comment>
<dbReference type="SMART" id="SM00987">
    <property type="entry name" value="UreE_C"/>
    <property type="match status" value="1"/>
</dbReference>
<evidence type="ECO:0000256" key="10">
    <source>
        <dbReference type="ARBA" id="ARBA00023014"/>
    </source>
</evidence>
<dbReference type="InterPro" id="IPR036895">
    <property type="entry name" value="Uracil-DNA_glycosylase-like_sf"/>
</dbReference>
<keyword evidence="5" id="KW-0004">4Fe-4S</keyword>
<name>A0A433SE80_9BURK</name>
<comment type="similarity">
    <text evidence="2">Belongs to the uracil-DNA glycosylase (UDG) superfamily. Type 4 (UDGa) family.</text>
</comment>
<dbReference type="RefSeq" id="WP_239442052.1">
    <property type="nucleotide sequence ID" value="NZ_PQSP01000002.1"/>
</dbReference>
<dbReference type="EC" id="3.2.2.27" evidence="3"/>
<dbReference type="GO" id="GO:0006281">
    <property type="term" value="P:DNA repair"/>
    <property type="evidence" value="ECO:0007669"/>
    <property type="project" value="UniProtKB-KW"/>
</dbReference>
<reference evidence="14 15" key="1">
    <citation type="submission" date="2018-01" db="EMBL/GenBank/DDBJ databases">
        <title>Saezia sanguinis gen. nov., sp. nov., in the order Burkholderiales isolated from human blood.</title>
        <authorList>
            <person name="Medina-Pascual M.J."/>
            <person name="Valdezate S."/>
            <person name="Monzon S."/>
            <person name="Cuesta I."/>
            <person name="Carrasco G."/>
            <person name="Villalon P."/>
            <person name="Saez-Nieto J.A."/>
        </authorList>
    </citation>
    <scope>NUCLEOTIDE SEQUENCE [LARGE SCALE GENOMIC DNA]</scope>
    <source>
        <strain evidence="14 15">CNM695-12</strain>
    </source>
</reference>
<dbReference type="GO" id="GO:0051539">
    <property type="term" value="F:4 iron, 4 sulfur cluster binding"/>
    <property type="evidence" value="ECO:0007669"/>
    <property type="project" value="UniProtKB-KW"/>
</dbReference>
<keyword evidence="15" id="KW-1185">Reference proteome</keyword>
<dbReference type="PANTHER" id="PTHR33693:SF1">
    <property type="entry name" value="TYPE-4 URACIL-DNA GLYCOSYLASE"/>
    <property type="match status" value="1"/>
</dbReference>
<dbReference type="Proteomes" id="UP000286947">
    <property type="component" value="Unassembled WGS sequence"/>
</dbReference>
<feature type="compositionally biased region" description="Basic and acidic residues" evidence="12">
    <location>
        <begin position="30"/>
        <end position="40"/>
    </location>
</feature>
<keyword evidence="11" id="KW-0234">DNA repair</keyword>
<dbReference type="AlphaFoldDB" id="A0A433SE80"/>
<evidence type="ECO:0000256" key="1">
    <source>
        <dbReference type="ARBA" id="ARBA00001400"/>
    </source>
</evidence>
<dbReference type="SUPFAM" id="SSF52141">
    <property type="entry name" value="Uracil-DNA glycosylase-like"/>
    <property type="match status" value="1"/>
</dbReference>
<dbReference type="InterPro" id="IPR005122">
    <property type="entry name" value="Uracil-DNA_glycosylase-like"/>
</dbReference>
<comment type="catalytic activity">
    <reaction evidence="1">
        <text>Hydrolyzes single-stranded DNA or mismatched double-stranded DNA and polynucleotides, releasing free uracil.</text>
        <dbReference type="EC" id="3.2.2.27"/>
    </reaction>
</comment>
<dbReference type="Gene3D" id="3.40.470.10">
    <property type="entry name" value="Uracil-DNA glycosylase-like domain"/>
    <property type="match status" value="1"/>
</dbReference>
<evidence type="ECO:0000256" key="12">
    <source>
        <dbReference type="SAM" id="MobiDB-lite"/>
    </source>
</evidence>
<dbReference type="SMART" id="SM00986">
    <property type="entry name" value="UDG"/>
    <property type="match status" value="1"/>
</dbReference>
<evidence type="ECO:0000256" key="4">
    <source>
        <dbReference type="ARBA" id="ARBA00019403"/>
    </source>
</evidence>
<keyword evidence="9" id="KW-0408">Iron</keyword>
<evidence type="ECO:0000313" key="14">
    <source>
        <dbReference type="EMBL" id="RUS67069.1"/>
    </source>
</evidence>
<dbReference type="GO" id="GO:0004844">
    <property type="term" value="F:uracil DNA N-glycosylase activity"/>
    <property type="evidence" value="ECO:0007669"/>
    <property type="project" value="UniProtKB-EC"/>
</dbReference>
<evidence type="ECO:0000256" key="2">
    <source>
        <dbReference type="ARBA" id="ARBA00006521"/>
    </source>
</evidence>
<evidence type="ECO:0000313" key="15">
    <source>
        <dbReference type="Proteomes" id="UP000286947"/>
    </source>
</evidence>
<sequence>MLNINPHQQAMLKAMGIDLPWQQPTAPAEKTSHTASEHAEQTVAASIPPAAPAQRQQQPKPVSASAAPTTTASQPSASVHPKPEHPSAVTPLSDAERQSRESIAQMSWDELTQAVSQCTACQLCKTRTQAVFGVGQPQAQWMIVGEAPGENEDKQGEPFVGQAGKLLDRMLMYLNLARRPEKDQLPVYIANVLKCRPPRNRNPEPAEMAQCAPYLQRQIELIQPKLIMATGRFAVQTLLGSHEAIGRLRGQVHHYKNIPVIVTYHPAYLLRNPVDKRKAWADLCLAADTFDKAQL</sequence>
<evidence type="ECO:0000256" key="5">
    <source>
        <dbReference type="ARBA" id="ARBA00022485"/>
    </source>
</evidence>
<evidence type="ECO:0000256" key="3">
    <source>
        <dbReference type="ARBA" id="ARBA00012030"/>
    </source>
</evidence>
<evidence type="ECO:0000256" key="6">
    <source>
        <dbReference type="ARBA" id="ARBA00022723"/>
    </source>
</evidence>
<dbReference type="InterPro" id="IPR005273">
    <property type="entry name" value="Ura-DNA_glyco_family4"/>
</dbReference>
<dbReference type="EMBL" id="PQSP01000002">
    <property type="protein sequence ID" value="RUS67069.1"/>
    <property type="molecule type" value="Genomic_DNA"/>
</dbReference>
<dbReference type="GO" id="GO:0046872">
    <property type="term" value="F:metal ion binding"/>
    <property type="evidence" value="ECO:0007669"/>
    <property type="project" value="UniProtKB-KW"/>
</dbReference>
<dbReference type="Pfam" id="PF03167">
    <property type="entry name" value="UDG"/>
    <property type="match status" value="1"/>
</dbReference>
<dbReference type="CDD" id="cd10030">
    <property type="entry name" value="UDG-F4_TTUDGA_SPO1dp_like"/>
    <property type="match status" value="1"/>
</dbReference>
<gene>
    <name evidence="14" type="ORF">CUZ56_01008</name>
</gene>
<keyword evidence="8" id="KW-0378">Hydrolase</keyword>
<feature type="domain" description="Uracil-DNA glycosylase-like" evidence="13">
    <location>
        <begin position="132"/>
        <end position="284"/>
    </location>
</feature>
<evidence type="ECO:0000259" key="13">
    <source>
        <dbReference type="SMART" id="SM00986"/>
    </source>
</evidence>
<feature type="compositionally biased region" description="Low complexity" evidence="12">
    <location>
        <begin position="44"/>
        <end position="79"/>
    </location>
</feature>
<accession>A0A433SE80</accession>